<reference evidence="3 4" key="1">
    <citation type="submission" date="2020-08" db="EMBL/GenBank/DDBJ databases">
        <title>Cohnella phylogeny.</title>
        <authorList>
            <person name="Dunlap C."/>
        </authorList>
    </citation>
    <scope>NUCLEOTIDE SEQUENCE [LARGE SCALE GENOMIC DNA]</scope>
    <source>
        <strain evidence="3 4">DSM 25241</strain>
    </source>
</reference>
<feature type="domain" description="Glycosyltransferase Maf N-terminal" evidence="2">
    <location>
        <begin position="80"/>
        <end position="129"/>
    </location>
</feature>
<protein>
    <submittedName>
        <fullName evidence="3">Motility associated factor glycosyltransferase family protein</fullName>
    </submittedName>
</protein>
<comment type="caution">
    <text evidence="3">The sequence shown here is derived from an EMBL/GenBank/DDBJ whole genome shotgun (WGS) entry which is preliminary data.</text>
</comment>
<dbReference type="Proteomes" id="UP000535838">
    <property type="component" value="Unassembled WGS sequence"/>
</dbReference>
<proteinExistence type="predicted"/>
<dbReference type="RefSeq" id="WP_185117824.1">
    <property type="nucleotide sequence ID" value="NZ_JACJVQ010000001.1"/>
</dbReference>
<feature type="domain" description="6-hydroxymethylpterin diphosphokinase MptE-like" evidence="1">
    <location>
        <begin position="208"/>
        <end position="375"/>
    </location>
</feature>
<dbReference type="Pfam" id="PF20157">
    <property type="entry name" value="Maf_flag10_N"/>
    <property type="match status" value="1"/>
</dbReference>
<dbReference type="EMBL" id="JACJVQ010000001">
    <property type="protein sequence ID" value="MBB6632582.1"/>
    <property type="molecule type" value="Genomic_DNA"/>
</dbReference>
<dbReference type="PANTHER" id="PTHR41786">
    <property type="entry name" value="MOTILITY ACCESSORY FACTOR MAF"/>
    <property type="match status" value="1"/>
</dbReference>
<evidence type="ECO:0000259" key="1">
    <source>
        <dbReference type="Pfam" id="PF01973"/>
    </source>
</evidence>
<name>A0A841SN29_9BACL</name>
<evidence type="ECO:0000313" key="3">
    <source>
        <dbReference type="EMBL" id="MBB6632582.1"/>
    </source>
</evidence>
<gene>
    <name evidence="3" type="ORF">H7B67_00400</name>
</gene>
<dbReference type="PANTHER" id="PTHR41786:SF1">
    <property type="entry name" value="6-HYDROXYMETHYLPTERIN DIPHOSPHOKINASE MPTE-LIKE DOMAIN-CONTAINING PROTEIN"/>
    <property type="match status" value="1"/>
</dbReference>
<accession>A0A841SN29</accession>
<dbReference type="GO" id="GO:0016740">
    <property type="term" value="F:transferase activity"/>
    <property type="evidence" value="ECO:0007669"/>
    <property type="project" value="UniProtKB-KW"/>
</dbReference>
<keyword evidence="4" id="KW-1185">Reference proteome</keyword>
<keyword evidence="3" id="KW-0808">Transferase</keyword>
<dbReference type="AlphaFoldDB" id="A0A841SN29"/>
<dbReference type="InterPro" id="IPR002826">
    <property type="entry name" value="MptE-like"/>
</dbReference>
<organism evidence="3 4">
    <name type="scientific">Cohnella thailandensis</name>
    <dbReference type="NCBI Taxonomy" id="557557"/>
    <lineage>
        <taxon>Bacteria</taxon>
        <taxon>Bacillati</taxon>
        <taxon>Bacillota</taxon>
        <taxon>Bacilli</taxon>
        <taxon>Bacillales</taxon>
        <taxon>Paenibacillaceae</taxon>
        <taxon>Cohnella</taxon>
    </lineage>
</organism>
<evidence type="ECO:0000313" key="4">
    <source>
        <dbReference type="Proteomes" id="UP000535838"/>
    </source>
</evidence>
<sequence>MTIFESNLKHLNDKFPFAYSVVKQISLSDKYRAFLSEDGLTNIEIKLDSDVNDFLYDPQHTGMETASWLQAIASSISEHEHVLLYGLGMGHHLQLLLTYFPSKWFYLYEPDAELFRISLATENMADILCHPNLKALSVGLTAEAKRQLIYPICTHAQGACAFLYIPYYARTNEEEISTLREEFPTFVSEFKVNYSTRNRYKEQWLQNRLNHLATNLSSVPLRVLKDRFMGVPAVIVGSGPSLTEAVEGIKTLHDQCLIIAAGTSIQPLLHHGIKPHIVVMADGGAIVEKVFTDSESRTVPMLYSPTTNYRVTDVMRGGLIHYYDTSDLVSKHYMEISEEDPVLRSSASVTGLAIQAAVYMGCQEVVFAGQDFSFPGEVHYAPGVTHFGEQGQKWVVSKADVLVENVCGTHNRTTASYAVLLRNTVEIISLYPNTRFINTSSVGARINGAEQMPIEEYIRETSRLPAFISFDFNFMAEGYGQERVASINKRVEGMPADLASYHQELIGIRKLITKLAEWSRTNPDKCARALEAIEDKWSSVVNRDSFKALYESILPNELHYFDSHLSLIVNETTLIGKSRMFETYVGKIVNEMLEVTPKLQEMAAEALCRLRS</sequence>
<dbReference type="InterPro" id="IPR045376">
    <property type="entry name" value="Maf_N"/>
</dbReference>
<dbReference type="Pfam" id="PF01973">
    <property type="entry name" value="MptE-like"/>
    <property type="match status" value="1"/>
</dbReference>
<evidence type="ECO:0000259" key="2">
    <source>
        <dbReference type="Pfam" id="PF20157"/>
    </source>
</evidence>